<gene>
    <name evidence="3" type="ORF">ACFOEI_05455</name>
</gene>
<proteinExistence type="predicted"/>
<dbReference type="InterPro" id="IPR038475">
    <property type="entry name" value="RecG_C_sf"/>
</dbReference>
<dbReference type="Gene3D" id="3.30.950.30">
    <property type="entry name" value="Schlafen, AAA domain"/>
    <property type="match status" value="1"/>
</dbReference>
<feature type="region of interest" description="Disordered" evidence="1">
    <location>
        <begin position="540"/>
        <end position="621"/>
    </location>
</feature>
<feature type="domain" description="Schlafen AlbA-2" evidence="2">
    <location>
        <begin position="15"/>
        <end position="140"/>
    </location>
</feature>
<dbReference type="InterPro" id="IPR007421">
    <property type="entry name" value="Schlafen_AlbA_2_dom"/>
</dbReference>
<dbReference type="Gene3D" id="3.30.565.60">
    <property type="match status" value="1"/>
</dbReference>
<feature type="compositionally biased region" description="Polar residues" evidence="1">
    <location>
        <begin position="592"/>
        <end position="614"/>
    </location>
</feature>
<evidence type="ECO:0000259" key="2">
    <source>
        <dbReference type="Pfam" id="PF04326"/>
    </source>
</evidence>
<reference evidence="4" key="1">
    <citation type="journal article" date="2019" name="Int. J. Syst. Evol. Microbiol.">
        <title>The Global Catalogue of Microorganisms (GCM) 10K type strain sequencing project: providing services to taxonomists for standard genome sequencing and annotation.</title>
        <authorList>
            <consortium name="The Broad Institute Genomics Platform"/>
            <consortium name="The Broad Institute Genome Sequencing Center for Infectious Disease"/>
            <person name="Wu L."/>
            <person name="Ma J."/>
        </authorList>
    </citation>
    <scope>NUCLEOTIDE SEQUENCE [LARGE SCALE GENOMIC DNA]</scope>
    <source>
        <strain evidence="4">KCTC 12847</strain>
    </source>
</reference>
<name>A0ABV7LY16_9GAMM</name>
<sequence>MLELGSLEDIAALRESEDIECKLAQGRDGKGALPKDFWETYSAFANTQGGDILLGILEKSGNRFELAGVADPQKVIDELWTGLNNPQKASINILHNQCVRKVEIDGKTLVQVHIPAATRKHKPVFLKGNPLTGTYRRLNSTDQLQSSEVVRRMLAEQAEDERDARILHGFGWEDIEQDSFRVYRQMLKDAKPGHPYLELDDREFLKKLRGWRRDRSTNEEGLTLAGLLMFGRWEAIQEAVPHYFVDYQERPEAKAELRWVDRLVPDGSWSGNLFDFYRRVYRKLTEDLKVPFKLSEGQRREDTPVHEAIREALVNTLVHADYMGSVPILVVKRPDMFGFRNPGDMRIPLEDAVQGGLSDCRNRIMHQMFLLIGLGERAGSGLPKIYSGWDWRHWRRPALYQKLEPQQTLLELRMLELFPEGILNQLTEMFGEAFLHLSKLERLILATAATEQVITHTRICEITTQHARDVTATLQQLARLDFLRPSGHGRGTVYHLPGESLPTPEQVFGGTVEVTVSGSSLDEGESDIFLINQPDVELFDSRESSVDSEQSSVDSEQSSVGNEESSVGNEESSVDNEESSVGNEESSVDNEGSSVDNEGSSVDNEGSSVDNEGSSGDGHYDEYGRFVTPILSAPMIHDLEQLSPSFRETLEAVANLPRRKKRVAPEEFEQIILELCNGHYITRVCLAQLVQREPDTLRNQYLKKMLQNYLLVQAFPQVPTHKMQAYMTRAPSRGSRE</sequence>
<dbReference type="RefSeq" id="WP_019018851.1">
    <property type="nucleotide sequence ID" value="NZ_BMXD01000005.1"/>
</dbReference>
<dbReference type="PANTHER" id="PTHR30595:SF6">
    <property type="entry name" value="SCHLAFEN ALBA-2 DOMAIN-CONTAINING PROTEIN"/>
    <property type="match status" value="1"/>
</dbReference>
<evidence type="ECO:0000256" key="1">
    <source>
        <dbReference type="SAM" id="MobiDB-lite"/>
    </source>
</evidence>
<dbReference type="EMBL" id="JBHRUH010000011">
    <property type="protein sequence ID" value="MFC3291508.1"/>
    <property type="molecule type" value="Genomic_DNA"/>
</dbReference>
<comment type="caution">
    <text evidence="3">The sequence shown here is derived from an EMBL/GenBank/DDBJ whole genome shotgun (WGS) entry which is preliminary data.</text>
</comment>
<dbReference type="Proteomes" id="UP001595640">
    <property type="component" value="Unassembled WGS sequence"/>
</dbReference>
<protein>
    <submittedName>
        <fullName evidence="3">RNA-binding domain-containing protein</fullName>
    </submittedName>
</protein>
<feature type="compositionally biased region" description="Low complexity" evidence="1">
    <location>
        <begin position="547"/>
        <end position="571"/>
    </location>
</feature>
<keyword evidence="4" id="KW-1185">Reference proteome</keyword>
<evidence type="ECO:0000313" key="4">
    <source>
        <dbReference type="Proteomes" id="UP001595640"/>
    </source>
</evidence>
<feature type="compositionally biased region" description="Low complexity" evidence="1">
    <location>
        <begin position="579"/>
        <end position="591"/>
    </location>
</feature>
<dbReference type="InterPro" id="IPR038461">
    <property type="entry name" value="Schlafen_AlbA_2_dom_sf"/>
</dbReference>
<accession>A0ABV7LY16</accession>
<evidence type="ECO:0000313" key="3">
    <source>
        <dbReference type="EMBL" id="MFC3291508.1"/>
    </source>
</evidence>
<dbReference type="Pfam" id="PF04326">
    <property type="entry name" value="SLFN_AlbA_2"/>
    <property type="match status" value="1"/>
</dbReference>
<organism evidence="3 4">
    <name type="scientific">Modicisalibacter luteus</name>
    <dbReference type="NCBI Taxonomy" id="453962"/>
    <lineage>
        <taxon>Bacteria</taxon>
        <taxon>Pseudomonadati</taxon>
        <taxon>Pseudomonadota</taxon>
        <taxon>Gammaproteobacteria</taxon>
        <taxon>Oceanospirillales</taxon>
        <taxon>Halomonadaceae</taxon>
        <taxon>Modicisalibacter</taxon>
    </lineage>
</organism>
<dbReference type="PANTHER" id="PTHR30595">
    <property type="entry name" value="GLPR-RELATED TRANSCRIPTIONAL REPRESSOR"/>
    <property type="match status" value="1"/>
</dbReference>